<sequence length="382" mass="41981">MLPTDLIDRAYRGECTKDDATSLATAPPAELFGLADELRAEVVGDVVSYIPNRNINFTNRCIGTCRFCAFKEPAGYRLGIPEILNKVEEAVSLGATEVCIQGGLLPDMHLTNYCEILESVKSEFPKIHIHAYSPMEVWYAAGRGRGPGSGAGGGGSEDRERDGAAVRAALTALKKAGLDTMPGTAAEILVDDVRTKICPDKLNTEQWIDVVRTAHSLGIRTTATIMYGHIETMRDRIYHLFLIRNLQDETHGFTEFVPLSFMPYNNKLGEGMLAGGNYGNTGIDDLRMHALARIVLHNRIPNIQASWVKLGKKLAQYTLHCGANDLGGTLMEEKISKSAGSMSGEYMPPSEFNWIIENAGRIPMVRDTIYSHQRHPTQGQGR</sequence>
<protein>
    <submittedName>
        <fullName evidence="1">7,8-didemethyl-8-hydroxy-5-deazariboflavin synthase subunit CofH</fullName>
    </submittedName>
</protein>
<comment type="caution">
    <text evidence="1">The sequence shown here is derived from an EMBL/GenBank/DDBJ whole genome shotgun (WGS) entry which is preliminary data.</text>
</comment>
<reference evidence="1" key="1">
    <citation type="submission" date="2018-01" db="EMBL/GenBank/DDBJ databases">
        <authorList>
            <person name="Krukenberg V."/>
        </authorList>
    </citation>
    <scope>NUCLEOTIDE SEQUENCE</scope>
    <source>
        <strain evidence="1">E20ANME2</strain>
    </source>
</reference>
<gene>
    <name evidence="1" type="primary">cofH</name>
    <name evidence="1" type="synonym">cofG</name>
    <name evidence="1" type="ORF">C4B59_04490</name>
</gene>
<name>A0AC61L527_9EURY</name>
<accession>A0AC61L527</accession>
<evidence type="ECO:0000313" key="1">
    <source>
        <dbReference type="EMBL" id="PXF61498.1"/>
    </source>
</evidence>
<organism evidence="1 2">
    <name type="scientific">Candidatus Methanogaster sp</name>
    <dbReference type="NCBI Taxonomy" id="3386292"/>
    <lineage>
        <taxon>Archaea</taxon>
        <taxon>Methanobacteriati</taxon>
        <taxon>Methanobacteriota</taxon>
        <taxon>Stenosarchaea group</taxon>
        <taxon>Methanomicrobia</taxon>
        <taxon>Methanosarcinales</taxon>
        <taxon>ANME-2 cluster</taxon>
        <taxon>Candidatus Methanogasteraceae</taxon>
        <taxon>Candidatus Methanogaster</taxon>
    </lineage>
</organism>
<evidence type="ECO:0000313" key="2">
    <source>
        <dbReference type="Proteomes" id="UP000248329"/>
    </source>
</evidence>
<proteinExistence type="predicted"/>
<dbReference type="Proteomes" id="UP000248329">
    <property type="component" value="Unassembled WGS sequence"/>
</dbReference>
<dbReference type="EMBL" id="PQXF01000005">
    <property type="protein sequence ID" value="PXF61498.1"/>
    <property type="molecule type" value="Genomic_DNA"/>
</dbReference>